<sequence>MSAAFNHKSPLTFCLYQRHLKVPVNWHRNRENQWRFELQQLISGNSKELESQSRERRKPSPHFSAKALYSATEDDDTEQFDRTEKRTGIGTGTGVRAATDEGLCERGRGMIEG</sequence>
<evidence type="ECO:0000256" key="1">
    <source>
        <dbReference type="SAM" id="MobiDB-lite"/>
    </source>
</evidence>
<evidence type="ECO:0000313" key="2">
    <source>
        <dbReference type="EMBL" id="MBA4680085.1"/>
    </source>
</evidence>
<organism evidence="2">
    <name type="scientific">Opuntia streptacantha</name>
    <name type="common">Prickly pear cactus</name>
    <name type="synonym">Opuntia cardona</name>
    <dbReference type="NCBI Taxonomy" id="393608"/>
    <lineage>
        <taxon>Eukaryota</taxon>
        <taxon>Viridiplantae</taxon>
        <taxon>Streptophyta</taxon>
        <taxon>Embryophyta</taxon>
        <taxon>Tracheophyta</taxon>
        <taxon>Spermatophyta</taxon>
        <taxon>Magnoliopsida</taxon>
        <taxon>eudicotyledons</taxon>
        <taxon>Gunneridae</taxon>
        <taxon>Pentapetalae</taxon>
        <taxon>Caryophyllales</taxon>
        <taxon>Cactineae</taxon>
        <taxon>Cactaceae</taxon>
        <taxon>Opuntioideae</taxon>
        <taxon>Opuntia</taxon>
    </lineage>
</organism>
<protein>
    <submittedName>
        <fullName evidence="2">Uncharacterized protein</fullName>
    </submittedName>
</protein>
<feature type="region of interest" description="Disordered" evidence="1">
    <location>
        <begin position="45"/>
        <end position="113"/>
    </location>
</feature>
<reference evidence="2" key="2">
    <citation type="submission" date="2020-07" db="EMBL/GenBank/DDBJ databases">
        <authorList>
            <person name="Vera ALvarez R."/>
            <person name="Arias-Moreno D.M."/>
            <person name="Jimenez-Jacinto V."/>
            <person name="Jimenez-Bremont J.F."/>
            <person name="Swaminathan K."/>
            <person name="Moose S.P."/>
            <person name="Guerrero-Gonzalez M.L."/>
            <person name="Marino-Ramirez L."/>
            <person name="Landsman D."/>
            <person name="Rodriguez-Kessler M."/>
            <person name="Delgado-Sanchez P."/>
        </authorList>
    </citation>
    <scope>NUCLEOTIDE SEQUENCE</scope>
    <source>
        <tissue evidence="2">Cladode</tissue>
    </source>
</reference>
<reference evidence="2" key="1">
    <citation type="journal article" date="2013" name="J. Plant Res.">
        <title>Effect of fungi and light on seed germination of three Opuntia species from semiarid lands of central Mexico.</title>
        <authorList>
            <person name="Delgado-Sanchez P."/>
            <person name="Jimenez-Bremont J.F."/>
            <person name="Guerrero-Gonzalez Mde L."/>
            <person name="Flores J."/>
        </authorList>
    </citation>
    <scope>NUCLEOTIDE SEQUENCE</scope>
    <source>
        <tissue evidence="2">Cladode</tissue>
    </source>
</reference>
<accession>A0A7C9F7U3</accession>
<proteinExistence type="predicted"/>
<dbReference type="EMBL" id="GISG01285534">
    <property type="protein sequence ID" value="MBA4680085.1"/>
    <property type="molecule type" value="Transcribed_RNA"/>
</dbReference>
<name>A0A7C9F7U3_OPUST</name>
<dbReference type="AlphaFoldDB" id="A0A7C9F7U3"/>
<feature type="compositionally biased region" description="Basic and acidic residues" evidence="1">
    <location>
        <begin position="103"/>
        <end position="113"/>
    </location>
</feature>